<proteinExistence type="predicted"/>
<evidence type="ECO:0000313" key="2">
    <source>
        <dbReference type="Proteomes" id="UP001189122"/>
    </source>
</evidence>
<keyword evidence="2" id="KW-1185">Reference proteome</keyword>
<dbReference type="AlphaFoldDB" id="A0A7I8IHS5"/>
<sequence length="18" mass="2205">MPPKFVVLFFQYHLPDEP</sequence>
<reference evidence="1 2" key="1">
    <citation type="submission" date="2019-12" db="EMBL/GenBank/DDBJ databases">
        <authorList>
            <person name="Scholz U."/>
            <person name="Mascher M."/>
            <person name="Fiebig A."/>
        </authorList>
    </citation>
    <scope>NUCLEOTIDE SEQUENCE</scope>
</reference>
<dbReference type="Proteomes" id="UP001189122">
    <property type="component" value="Unassembled WGS sequence"/>
</dbReference>
<organism evidence="1">
    <name type="scientific">Spirodela intermedia</name>
    <name type="common">Intermediate duckweed</name>
    <dbReference type="NCBI Taxonomy" id="51605"/>
    <lineage>
        <taxon>Eukaryota</taxon>
        <taxon>Viridiplantae</taxon>
        <taxon>Streptophyta</taxon>
        <taxon>Embryophyta</taxon>
        <taxon>Tracheophyta</taxon>
        <taxon>Spermatophyta</taxon>
        <taxon>Magnoliopsida</taxon>
        <taxon>Liliopsida</taxon>
        <taxon>Araceae</taxon>
        <taxon>Lemnoideae</taxon>
        <taxon>Spirodela</taxon>
    </lineage>
</organism>
<name>A0A7I8IHS5_SPIIN</name>
<dbReference type="EMBL" id="LR743589">
    <property type="protein sequence ID" value="CAA2616748.1"/>
    <property type="molecule type" value="Genomic_DNA"/>
</dbReference>
<dbReference type="EMBL" id="CACRZD030000002">
    <property type="protein sequence ID" value="CAA6656422.1"/>
    <property type="molecule type" value="Genomic_DNA"/>
</dbReference>
<gene>
    <name evidence="1" type="ORF">SI7747_02002962</name>
</gene>
<evidence type="ECO:0000313" key="1">
    <source>
        <dbReference type="EMBL" id="CAA2616748.1"/>
    </source>
</evidence>
<protein>
    <submittedName>
        <fullName evidence="1">Uncharacterized protein</fullName>
    </submittedName>
</protein>
<accession>A0A7I8IHS5</accession>